<dbReference type="EMBL" id="AQHR01000086">
    <property type="protein sequence ID" value="EON76365.1"/>
    <property type="molecule type" value="Genomic_DNA"/>
</dbReference>
<dbReference type="InterPro" id="IPR018841">
    <property type="entry name" value="DUF2442"/>
</dbReference>
<dbReference type="Gene3D" id="3.30.2020.40">
    <property type="entry name" value="Uncharacterised protein PF10387, DUF2442"/>
    <property type="match status" value="1"/>
</dbReference>
<dbReference type="OrthoDB" id="9807561at2"/>
<protein>
    <recommendedName>
        <fullName evidence="3">DUF2442 domain-containing protein</fullName>
    </recommendedName>
</protein>
<accession>R7ZQH6</accession>
<reference evidence="1 2" key="1">
    <citation type="submission" date="2013-02" db="EMBL/GenBank/DDBJ databases">
        <title>A novel strain isolated from Lonar lake, Maharashtra, India.</title>
        <authorList>
            <person name="Singh A."/>
        </authorList>
    </citation>
    <scope>NUCLEOTIDE SEQUENCE [LARGE SCALE GENOMIC DNA]</scope>
    <source>
        <strain evidence="1 2">AK24</strain>
    </source>
</reference>
<name>R7ZQH6_9BACT</name>
<gene>
    <name evidence="1" type="ORF">ADIS_3153</name>
</gene>
<evidence type="ECO:0008006" key="3">
    <source>
        <dbReference type="Google" id="ProtNLM"/>
    </source>
</evidence>
<organism evidence="1 2">
    <name type="scientific">Lunatimonas lonarensis</name>
    <dbReference type="NCBI Taxonomy" id="1232681"/>
    <lineage>
        <taxon>Bacteria</taxon>
        <taxon>Pseudomonadati</taxon>
        <taxon>Bacteroidota</taxon>
        <taxon>Cytophagia</taxon>
        <taxon>Cytophagales</taxon>
        <taxon>Cyclobacteriaceae</taxon>
    </lineage>
</organism>
<dbReference type="AlphaFoldDB" id="R7ZQH6"/>
<sequence>MSTTTTFPEIKDIGFVNDKQMVVYLENGRALLIPLEHFPPILAMTESEKMDFEVIDGYNLSFLCLDEIFSIQELIGVGISNAKVESNDPRIGGVSN</sequence>
<proteinExistence type="predicted"/>
<evidence type="ECO:0000313" key="2">
    <source>
        <dbReference type="Proteomes" id="UP000013909"/>
    </source>
</evidence>
<evidence type="ECO:0000313" key="1">
    <source>
        <dbReference type="EMBL" id="EON76365.1"/>
    </source>
</evidence>
<keyword evidence="2" id="KW-1185">Reference proteome</keyword>
<dbReference type="Proteomes" id="UP000013909">
    <property type="component" value="Unassembled WGS sequence"/>
</dbReference>
<comment type="caution">
    <text evidence="1">The sequence shown here is derived from an EMBL/GenBank/DDBJ whole genome shotgun (WGS) entry which is preliminary data.</text>
</comment>
<dbReference type="RefSeq" id="WP_010855287.1">
    <property type="nucleotide sequence ID" value="NZ_AQHR01000086.1"/>
</dbReference>
<dbReference type="Pfam" id="PF10387">
    <property type="entry name" value="DUF2442"/>
    <property type="match status" value="1"/>
</dbReference>